<organism evidence="2 3">
    <name type="scientific">Hymenobacter wooponensis</name>
    <dbReference type="NCBI Taxonomy" id="1525360"/>
    <lineage>
        <taxon>Bacteria</taxon>
        <taxon>Pseudomonadati</taxon>
        <taxon>Bacteroidota</taxon>
        <taxon>Cytophagia</taxon>
        <taxon>Cytophagales</taxon>
        <taxon>Hymenobacteraceae</taxon>
        <taxon>Hymenobacter</taxon>
    </lineage>
</organism>
<name>A0A4Z0MT60_9BACT</name>
<dbReference type="OrthoDB" id="878605at2"/>
<reference evidence="2 3" key="1">
    <citation type="submission" date="2019-04" db="EMBL/GenBank/DDBJ databases">
        <authorList>
            <person name="Feng G."/>
            <person name="Zhang J."/>
            <person name="Zhu H."/>
        </authorList>
    </citation>
    <scope>NUCLEOTIDE SEQUENCE [LARGE SCALE GENOMIC DNA]</scope>
    <source>
        <strain evidence="2 3">JCM 19491</strain>
    </source>
</reference>
<evidence type="ECO:0000313" key="2">
    <source>
        <dbReference type="EMBL" id="TGD82871.1"/>
    </source>
</evidence>
<evidence type="ECO:0000256" key="1">
    <source>
        <dbReference type="SAM" id="MobiDB-lite"/>
    </source>
</evidence>
<keyword evidence="3" id="KW-1185">Reference proteome</keyword>
<proteinExistence type="predicted"/>
<accession>A0A4Z0MT60</accession>
<sequence length="287" mass="32391">MSTVFICYIDSMKKPNEAASTVPVKRGPRPGMQKGAPPLIPTAEKIARLVSVHNGKYDYSLLPSVFRATDNIPVLCPDHGVFNPKYHNHVNGTGCPKCAGQLSPDEFVLKFKEVHGNKYSYALLPQTFGMKEKITITCALHGAFEQRAHAHLTGSGCMRCARSQPRNLSGWTKTRWLALSANRIAKLYLIQLEREGEVFYKVGITSQDISKRFSGRLDANYTLIELLIIESRDAEYIWNLEHHIKREFKNIKYKPKQVFNGSGECYSDYLPIASFLNLEIQKLKPDG</sequence>
<dbReference type="RefSeq" id="WP_135529026.1">
    <property type="nucleotide sequence ID" value="NZ_SRKZ01000001.1"/>
</dbReference>
<protein>
    <recommendedName>
        <fullName evidence="4">GIY-YIG nuclease family protein</fullName>
    </recommendedName>
</protein>
<evidence type="ECO:0008006" key="4">
    <source>
        <dbReference type="Google" id="ProtNLM"/>
    </source>
</evidence>
<dbReference type="EMBL" id="SRKZ01000001">
    <property type="protein sequence ID" value="TGD82871.1"/>
    <property type="molecule type" value="Genomic_DNA"/>
</dbReference>
<dbReference type="AlphaFoldDB" id="A0A4Z0MT60"/>
<dbReference type="Proteomes" id="UP000298284">
    <property type="component" value="Unassembled WGS sequence"/>
</dbReference>
<gene>
    <name evidence="2" type="ORF">EU557_03565</name>
</gene>
<comment type="caution">
    <text evidence="2">The sequence shown here is derived from an EMBL/GenBank/DDBJ whole genome shotgun (WGS) entry which is preliminary data.</text>
</comment>
<feature type="region of interest" description="Disordered" evidence="1">
    <location>
        <begin position="19"/>
        <end position="38"/>
    </location>
</feature>
<evidence type="ECO:0000313" key="3">
    <source>
        <dbReference type="Proteomes" id="UP000298284"/>
    </source>
</evidence>